<keyword evidence="1" id="KW-1133">Transmembrane helix</keyword>
<dbReference type="Proteomes" id="UP001172673">
    <property type="component" value="Unassembled WGS sequence"/>
</dbReference>
<keyword evidence="1" id="KW-0472">Membrane</keyword>
<evidence type="ECO:0000313" key="3">
    <source>
        <dbReference type="Proteomes" id="UP001172673"/>
    </source>
</evidence>
<name>A0AA38XLA6_9EURO</name>
<protein>
    <submittedName>
        <fullName evidence="2">Uncharacterized protein</fullName>
    </submittedName>
</protein>
<accession>A0AA38XLA6</accession>
<keyword evidence="3" id="KW-1185">Reference proteome</keyword>
<proteinExistence type="predicted"/>
<reference evidence="2" key="1">
    <citation type="submission" date="2022-10" db="EMBL/GenBank/DDBJ databases">
        <title>Culturing micro-colonial fungi from biological soil crusts in the Mojave desert and describing Neophaeococcomyces mojavensis, and introducing the new genera and species Taxawa tesnikishii.</title>
        <authorList>
            <person name="Kurbessoian T."/>
            <person name="Stajich J.E."/>
        </authorList>
    </citation>
    <scope>NUCLEOTIDE SEQUENCE</scope>
    <source>
        <strain evidence="2">TK_41</strain>
    </source>
</reference>
<gene>
    <name evidence="2" type="ORF">H2200_001659</name>
</gene>
<organism evidence="2 3">
    <name type="scientific">Cladophialophora chaetospira</name>
    <dbReference type="NCBI Taxonomy" id="386627"/>
    <lineage>
        <taxon>Eukaryota</taxon>
        <taxon>Fungi</taxon>
        <taxon>Dikarya</taxon>
        <taxon>Ascomycota</taxon>
        <taxon>Pezizomycotina</taxon>
        <taxon>Eurotiomycetes</taxon>
        <taxon>Chaetothyriomycetidae</taxon>
        <taxon>Chaetothyriales</taxon>
        <taxon>Herpotrichiellaceae</taxon>
        <taxon>Cladophialophora</taxon>
    </lineage>
</organism>
<feature type="transmembrane region" description="Helical" evidence="1">
    <location>
        <begin position="181"/>
        <end position="203"/>
    </location>
</feature>
<sequence>MTIRGVRRGKTMLRFVAPPLVASSIFHGQIVGKTARLWCDLGNAAPIDLHLPTLAEAPSSKLTSHVPTNTCAILQSPPLHLHFQQAESFIVLSGEIGTTTTYSRIDTIHTPENTPPSRPHNIPPWGPHRFWPSPNATEDTTIMVWAHPNPTDMEDKMDRLFFQCLLFYVSDISEKKAPLSLLQVMIMQHFSATALIMFPNLWILGPLRWWIPWIFQCICAHIAMWMGYKPLMKKYMSQEEWEDKDVQERVGMRKKEKKDL</sequence>
<comment type="caution">
    <text evidence="2">The sequence shown here is derived from an EMBL/GenBank/DDBJ whole genome shotgun (WGS) entry which is preliminary data.</text>
</comment>
<evidence type="ECO:0000256" key="1">
    <source>
        <dbReference type="SAM" id="Phobius"/>
    </source>
</evidence>
<dbReference type="AlphaFoldDB" id="A0AA38XLA6"/>
<feature type="transmembrane region" description="Helical" evidence="1">
    <location>
        <begin position="209"/>
        <end position="228"/>
    </location>
</feature>
<keyword evidence="1" id="KW-0812">Transmembrane</keyword>
<dbReference type="EMBL" id="JAPDRK010000002">
    <property type="protein sequence ID" value="KAJ9615584.1"/>
    <property type="molecule type" value="Genomic_DNA"/>
</dbReference>
<evidence type="ECO:0000313" key="2">
    <source>
        <dbReference type="EMBL" id="KAJ9615584.1"/>
    </source>
</evidence>